<reference evidence="1 2" key="1">
    <citation type="journal article" date="2024" name="IMA Fungus">
        <title>IMA Genome - F19 : A genome assembly and annotation guide to empower mycologists, including annotated draft genome sequences of Ceratocystis pirilliformis, Diaporthe australafricana, Fusarium ophioides, Paecilomyces lecythidis, and Sporothrix stenoceras.</title>
        <authorList>
            <person name="Aylward J."/>
            <person name="Wilson A.M."/>
            <person name="Visagie C.M."/>
            <person name="Spraker J."/>
            <person name="Barnes I."/>
            <person name="Buitendag C."/>
            <person name="Ceriani C."/>
            <person name="Del Mar Angel L."/>
            <person name="du Plessis D."/>
            <person name="Fuchs T."/>
            <person name="Gasser K."/>
            <person name="Kramer D."/>
            <person name="Li W."/>
            <person name="Munsamy K."/>
            <person name="Piso A."/>
            <person name="Price J.L."/>
            <person name="Sonnekus B."/>
            <person name="Thomas C."/>
            <person name="van der Nest A."/>
            <person name="van Dijk A."/>
            <person name="van Heerden A."/>
            <person name="van Vuuren N."/>
            <person name="Yilmaz N."/>
            <person name="Duong T.A."/>
            <person name="van der Merwe N.A."/>
            <person name="Wingfield M.J."/>
            <person name="Wingfield B.D."/>
        </authorList>
    </citation>
    <scope>NUCLEOTIDE SEQUENCE [LARGE SCALE GENOMIC DNA]</scope>
    <source>
        <strain evidence="1 2">CMW 5346</strain>
    </source>
</reference>
<sequence>MPLAMPSKATLVALSLVPVVAPTAYLLLIRATTSRYIAVSATQKRVLTPKDKEDVAAAEAASTSTTTYSPDTTIADTIPPHSIPDEVFADSASYVVYCERVVSKPVPIKSLTVEGGDASSGALLTTYLRGTMGAFAWTPMGIIMHRIISDPALRATFSADHLESLNFAKDDIACGPHKVTYRSRDRAEMMTQRLADKPDLVVHAVIVAAVETTASGNEVVFVNETWFWRHAQEEPPSMLETAAGRWLHTLVGGWMIFKGTSKVTASVKAKKQ</sequence>
<accession>A0ABR3ZBX1</accession>
<evidence type="ECO:0000313" key="2">
    <source>
        <dbReference type="Proteomes" id="UP001583186"/>
    </source>
</evidence>
<keyword evidence="2" id="KW-1185">Reference proteome</keyword>
<protein>
    <submittedName>
        <fullName evidence="1">Uncharacterized protein</fullName>
    </submittedName>
</protein>
<proteinExistence type="predicted"/>
<name>A0ABR3ZBX1_9PEZI</name>
<organism evidence="1 2">
    <name type="scientific">Sporothrix stenoceras</name>
    <dbReference type="NCBI Taxonomy" id="5173"/>
    <lineage>
        <taxon>Eukaryota</taxon>
        <taxon>Fungi</taxon>
        <taxon>Dikarya</taxon>
        <taxon>Ascomycota</taxon>
        <taxon>Pezizomycotina</taxon>
        <taxon>Sordariomycetes</taxon>
        <taxon>Sordariomycetidae</taxon>
        <taxon>Ophiostomatales</taxon>
        <taxon>Ophiostomataceae</taxon>
        <taxon>Sporothrix</taxon>
    </lineage>
</organism>
<dbReference type="EMBL" id="JAWCUI010000018">
    <property type="protein sequence ID" value="KAL1897627.1"/>
    <property type="molecule type" value="Genomic_DNA"/>
</dbReference>
<evidence type="ECO:0000313" key="1">
    <source>
        <dbReference type="EMBL" id="KAL1897627.1"/>
    </source>
</evidence>
<dbReference type="Proteomes" id="UP001583186">
    <property type="component" value="Unassembled WGS sequence"/>
</dbReference>
<comment type="caution">
    <text evidence="1">The sequence shown here is derived from an EMBL/GenBank/DDBJ whole genome shotgun (WGS) entry which is preliminary data.</text>
</comment>
<gene>
    <name evidence="1" type="ORF">Sste5346_003933</name>
</gene>